<evidence type="ECO:0000313" key="2">
    <source>
        <dbReference type="EMBL" id="SKC33072.1"/>
    </source>
</evidence>
<dbReference type="Proteomes" id="UP000189966">
    <property type="component" value="Unassembled WGS sequence"/>
</dbReference>
<evidence type="ECO:0000313" key="3">
    <source>
        <dbReference type="Proteomes" id="UP000189966"/>
    </source>
</evidence>
<dbReference type="AlphaFoldDB" id="A0A1T5I233"/>
<keyword evidence="1" id="KW-0472">Membrane</keyword>
<keyword evidence="1" id="KW-0812">Transmembrane</keyword>
<dbReference type="SUPFAM" id="SSF53756">
    <property type="entry name" value="UDP-Glycosyltransferase/glycogen phosphorylase"/>
    <property type="match status" value="1"/>
</dbReference>
<evidence type="ECO:0008006" key="4">
    <source>
        <dbReference type="Google" id="ProtNLM"/>
    </source>
</evidence>
<dbReference type="PANTHER" id="PTHR12526">
    <property type="entry name" value="GLYCOSYLTRANSFERASE"/>
    <property type="match status" value="1"/>
</dbReference>
<dbReference type="Gene3D" id="3.40.50.2000">
    <property type="entry name" value="Glycogen Phosphorylase B"/>
    <property type="match status" value="2"/>
</dbReference>
<dbReference type="EMBL" id="FUZI01000004">
    <property type="protein sequence ID" value="SKC33072.1"/>
    <property type="molecule type" value="Genomic_DNA"/>
</dbReference>
<proteinExistence type="predicted"/>
<dbReference type="CDD" id="cd03801">
    <property type="entry name" value="GT4_PimA-like"/>
    <property type="match status" value="1"/>
</dbReference>
<protein>
    <recommendedName>
        <fullName evidence="4">Glycosyl transferases group 1</fullName>
    </recommendedName>
</protein>
<name>A0A1T5I233_9GAMM</name>
<gene>
    <name evidence="2" type="ORF">CZ809_02601</name>
</gene>
<dbReference type="RefSeq" id="WP_080158044.1">
    <property type="nucleotide sequence ID" value="NZ_FUZI01000004.1"/>
</dbReference>
<keyword evidence="1" id="KW-1133">Transmembrane helix</keyword>
<feature type="transmembrane region" description="Helical" evidence="1">
    <location>
        <begin position="52"/>
        <end position="73"/>
    </location>
</feature>
<organism evidence="2 3">
    <name type="scientific">Photobacterium piscicola</name>
    <dbReference type="NCBI Taxonomy" id="1378299"/>
    <lineage>
        <taxon>Bacteria</taxon>
        <taxon>Pseudomonadati</taxon>
        <taxon>Pseudomonadota</taxon>
        <taxon>Gammaproteobacteria</taxon>
        <taxon>Vibrionales</taxon>
        <taxon>Vibrionaceae</taxon>
        <taxon>Photobacterium</taxon>
    </lineage>
</organism>
<accession>A0A1T5I233</accession>
<evidence type="ECO:0000256" key="1">
    <source>
        <dbReference type="SAM" id="Phobius"/>
    </source>
</evidence>
<dbReference type="OrthoDB" id="5828684at2"/>
<reference evidence="2 3" key="1">
    <citation type="submission" date="2017-02" db="EMBL/GenBank/DDBJ databases">
        <authorList>
            <person name="Peterson S.W."/>
        </authorList>
    </citation>
    <scope>NUCLEOTIDE SEQUENCE [LARGE SCALE GENOMIC DNA]</scope>
    <source>
        <strain evidence="3">type strain: NCCB 100098</strain>
    </source>
</reference>
<sequence length="314" mass="36019">MKVLYIGDFIKGNGPSTVDINIRDSIQNSNQVNQVEFLQSTTKLSFIVLKKIFNVDAVHVSGVSFLGMLFMIFSRLCGKKAFMTMHGSLAIESRFRKISLYRRIFEFVQQKCANKIMPVSKLLAEKAKINKKVVVIPNGFNYMDNLSISKNNNLITLIGGGRKEKRHLDICEVIQKINDEHSLNIKVNLFGENGIDSNKINSFSFVKDFGFCDKNIVFESLSESKFFIQYSDFESFSLAVADAINYQCYIITSNLVGINDFISKSNSYMVVDNKLQLEKAILLQYNNKEREMIDNDLLTWEQVTNKYMKCWEEV</sequence>